<proteinExistence type="inferred from homology"/>
<dbReference type="CDD" id="cd00118">
    <property type="entry name" value="LysM"/>
    <property type="match status" value="2"/>
</dbReference>
<dbReference type="SUPFAM" id="SSF51445">
    <property type="entry name" value="(Trans)glycosidases"/>
    <property type="match status" value="1"/>
</dbReference>
<evidence type="ECO:0000256" key="2">
    <source>
        <dbReference type="ARBA" id="ARBA00010646"/>
    </source>
</evidence>
<feature type="domain" description="LysM" evidence="7">
    <location>
        <begin position="319"/>
        <end position="363"/>
    </location>
</feature>
<dbReference type="PROSITE" id="PS51782">
    <property type="entry name" value="LYSM"/>
    <property type="match status" value="2"/>
</dbReference>
<dbReference type="GeneID" id="55011114"/>
<comment type="similarity">
    <text evidence="2">Belongs to the glycosyl hydrolase 25 family.</text>
</comment>
<dbReference type="EC" id="3.2.1.17" evidence="3"/>
<dbReference type="PANTHER" id="PTHR34135">
    <property type="entry name" value="LYSOZYME"/>
    <property type="match status" value="1"/>
</dbReference>
<accession>A0A411CQD4</accession>
<sequence length="363" mass="38643">MSMYGIDVSSWQSDLDINAVKADFVIVKATGGTGYVNPACVKHVTAAKKRGLPVGIYHFAHEQGFQGSAVAEAQFFLSQVRGFLDGQTLLVLDWEGDNDWDTAWAKTWLDTVFKATGVRPLIYLNGHNSRAYDWSAVINANYGLWYAEYAVTTPTQGYVAWDKVSGAWEPASIAHCPAPAWGKAGAVMWQFADHAMIPGYGAGLDANVFYGDRNTWAAYCRKAGAPAPAPAAPKPVQAAPKPAVKPAPKPAAKPVVKVGANQVQVKAGESMSAIARARGFTLAAMIAANPQVPNPNIVHVGQVLNLPVRAAAAAPAQVPYCWVTAGDTLSGIAKQFGKTLAYVIARNPGINPDLIYPGQRINL</sequence>
<gene>
    <name evidence="8" type="primary">23</name>
    <name evidence="8" type="ORF">SEA_SONALI_23</name>
</gene>
<protein>
    <recommendedName>
        <fullName evidence="3">lysozyme</fullName>
        <ecNumber evidence="3">3.2.1.17</ecNumber>
    </recommendedName>
</protein>
<dbReference type="SUPFAM" id="SSF54106">
    <property type="entry name" value="LysM domain"/>
    <property type="match status" value="2"/>
</dbReference>
<dbReference type="InterPro" id="IPR002053">
    <property type="entry name" value="Glyco_hydro_25"/>
</dbReference>
<organism evidence="8 9">
    <name type="scientific">Arthrobacter phage Sonali</name>
    <dbReference type="NCBI Taxonomy" id="2510495"/>
    <lineage>
        <taxon>Viruses</taxon>
        <taxon>Duplodnaviria</taxon>
        <taxon>Heunggongvirae</taxon>
        <taxon>Uroviricota</taxon>
        <taxon>Caudoviricetes</taxon>
        <taxon>Sonalivirus</taxon>
        <taxon>Sonalivirus sonali</taxon>
    </lineage>
</organism>
<dbReference type="GO" id="GO:0016052">
    <property type="term" value="P:carbohydrate catabolic process"/>
    <property type="evidence" value="ECO:0007669"/>
    <property type="project" value="TreeGrafter"/>
</dbReference>
<dbReference type="EMBL" id="MK411746">
    <property type="protein sequence ID" value="QAY16135.1"/>
    <property type="molecule type" value="Genomic_DNA"/>
</dbReference>
<dbReference type="Gene3D" id="3.10.350.10">
    <property type="entry name" value="LysM domain"/>
    <property type="match status" value="2"/>
</dbReference>
<dbReference type="SMART" id="SM00641">
    <property type="entry name" value="Glyco_25"/>
    <property type="match status" value="1"/>
</dbReference>
<name>A0A411CQD4_9CAUD</name>
<dbReference type="InterPro" id="IPR017853">
    <property type="entry name" value="GH"/>
</dbReference>
<feature type="region of interest" description="Disordered" evidence="6">
    <location>
        <begin position="230"/>
        <end position="250"/>
    </location>
</feature>
<dbReference type="InterPro" id="IPR018077">
    <property type="entry name" value="Glyco_hydro_fam25_subgr"/>
</dbReference>
<dbReference type="RefSeq" id="YP_009819696.1">
    <property type="nucleotide sequence ID" value="NC_048152.1"/>
</dbReference>
<dbReference type="PROSITE" id="PS51904">
    <property type="entry name" value="GLYCOSYL_HYDROL_F25_2"/>
    <property type="match status" value="1"/>
</dbReference>
<dbReference type="InterPro" id="IPR018392">
    <property type="entry name" value="LysM"/>
</dbReference>
<dbReference type="KEGG" id="vg:55011114"/>
<keyword evidence="5" id="KW-0326">Glycosidase</keyword>
<evidence type="ECO:0000256" key="3">
    <source>
        <dbReference type="ARBA" id="ARBA00012732"/>
    </source>
</evidence>
<evidence type="ECO:0000313" key="8">
    <source>
        <dbReference type="EMBL" id="QAY16135.1"/>
    </source>
</evidence>
<reference evidence="8 9" key="1">
    <citation type="submission" date="2019-01" db="EMBL/GenBank/DDBJ databases">
        <authorList>
            <person name="Adair T.L."/>
            <person name="Lucas L.G."/>
            <person name="Young A.M."/>
            <person name="Antrich S.C."/>
            <person name="Baird A.G."/>
            <person name="Dunn E.L."/>
            <person name="Fernandes B.I."/>
            <person name="Fraley E.G."/>
            <person name="Ghanem A.X."/>
            <person name="Gilbert M.G."/>
            <person name="Morris T.B."/>
            <person name="Nortch B.D."/>
            <person name="Overcash M.E."/>
            <person name="Pavleszek K.E."/>
            <person name="Pellegrini L.I.O."/>
            <person name="Pham L.T."/>
            <person name="Rule L.S."/>
            <person name="Schultz E.M."/>
            <person name="Smith J."/>
            <person name="Thong B.J."/>
            <person name="Turner H.A."/>
            <person name="Walker G."/>
            <person name="Whitaker Z.J."/>
            <person name="Wilsey R.N."/>
            <person name="Yanney R.L."/>
            <person name="Klyczek K."/>
            <person name="Garlena R.A."/>
            <person name="Russell D.A."/>
            <person name="Pope W.H."/>
            <person name="Jacobs-Sera D."/>
            <person name="Hatfull G.F."/>
        </authorList>
    </citation>
    <scope>NUCLEOTIDE SEQUENCE [LARGE SCALE GENOMIC DNA]</scope>
</reference>
<dbReference type="GO" id="GO:0003796">
    <property type="term" value="F:lysozyme activity"/>
    <property type="evidence" value="ECO:0007669"/>
    <property type="project" value="UniProtKB-EC"/>
</dbReference>
<evidence type="ECO:0000256" key="1">
    <source>
        <dbReference type="ARBA" id="ARBA00000632"/>
    </source>
</evidence>
<evidence type="ECO:0000256" key="5">
    <source>
        <dbReference type="ARBA" id="ARBA00023295"/>
    </source>
</evidence>
<dbReference type="InterPro" id="IPR036779">
    <property type="entry name" value="LysM_dom_sf"/>
</dbReference>
<dbReference type="GO" id="GO:0016998">
    <property type="term" value="P:cell wall macromolecule catabolic process"/>
    <property type="evidence" value="ECO:0007669"/>
    <property type="project" value="InterPro"/>
</dbReference>
<feature type="domain" description="LysM" evidence="7">
    <location>
        <begin position="261"/>
        <end position="306"/>
    </location>
</feature>
<dbReference type="PANTHER" id="PTHR34135:SF2">
    <property type="entry name" value="LYSOZYME"/>
    <property type="match status" value="1"/>
</dbReference>
<dbReference type="Pfam" id="PF01476">
    <property type="entry name" value="LysM"/>
    <property type="match status" value="2"/>
</dbReference>
<dbReference type="Pfam" id="PF01183">
    <property type="entry name" value="Glyco_hydro_25"/>
    <property type="match status" value="1"/>
</dbReference>
<evidence type="ECO:0000313" key="9">
    <source>
        <dbReference type="Proteomes" id="UP000289206"/>
    </source>
</evidence>
<comment type="catalytic activity">
    <reaction evidence="1">
        <text>Hydrolysis of (1-&gt;4)-beta-linkages between N-acetylmuramic acid and N-acetyl-D-glucosamine residues in a peptidoglycan and between N-acetyl-D-glucosamine residues in chitodextrins.</text>
        <dbReference type="EC" id="3.2.1.17"/>
    </reaction>
</comment>
<dbReference type="GO" id="GO:0009253">
    <property type="term" value="P:peptidoglycan catabolic process"/>
    <property type="evidence" value="ECO:0007669"/>
    <property type="project" value="InterPro"/>
</dbReference>
<dbReference type="SMART" id="SM00257">
    <property type="entry name" value="LysM"/>
    <property type="match status" value="2"/>
</dbReference>
<keyword evidence="4" id="KW-0378">Hydrolase</keyword>
<dbReference type="Proteomes" id="UP000289206">
    <property type="component" value="Segment"/>
</dbReference>
<dbReference type="Gene3D" id="3.20.20.80">
    <property type="entry name" value="Glycosidases"/>
    <property type="match status" value="1"/>
</dbReference>
<evidence type="ECO:0000259" key="7">
    <source>
        <dbReference type="PROSITE" id="PS51782"/>
    </source>
</evidence>
<evidence type="ECO:0000256" key="4">
    <source>
        <dbReference type="ARBA" id="ARBA00022801"/>
    </source>
</evidence>
<evidence type="ECO:0000256" key="6">
    <source>
        <dbReference type="SAM" id="MobiDB-lite"/>
    </source>
</evidence>
<keyword evidence="9" id="KW-1185">Reference proteome</keyword>